<dbReference type="EMBL" id="VSRR010000717">
    <property type="protein sequence ID" value="MPC18867.1"/>
    <property type="molecule type" value="Genomic_DNA"/>
</dbReference>
<comment type="caution">
    <text evidence="1">The sequence shown here is derived from an EMBL/GenBank/DDBJ whole genome shotgun (WGS) entry which is preliminary data.</text>
</comment>
<evidence type="ECO:0000313" key="2">
    <source>
        <dbReference type="Proteomes" id="UP000324222"/>
    </source>
</evidence>
<dbReference type="AlphaFoldDB" id="A0A5B7DCD4"/>
<dbReference type="Proteomes" id="UP000324222">
    <property type="component" value="Unassembled WGS sequence"/>
</dbReference>
<name>A0A5B7DCD4_PORTR</name>
<reference evidence="1 2" key="1">
    <citation type="submission" date="2019-05" db="EMBL/GenBank/DDBJ databases">
        <title>Another draft genome of Portunus trituberculatus and its Hox gene families provides insights of decapod evolution.</title>
        <authorList>
            <person name="Jeong J.-H."/>
            <person name="Song I."/>
            <person name="Kim S."/>
            <person name="Choi T."/>
            <person name="Kim D."/>
            <person name="Ryu S."/>
            <person name="Kim W."/>
        </authorList>
    </citation>
    <scope>NUCLEOTIDE SEQUENCE [LARGE SCALE GENOMIC DNA]</scope>
    <source>
        <tissue evidence="1">Muscle</tissue>
    </source>
</reference>
<protein>
    <submittedName>
        <fullName evidence="1">Uncharacterized protein</fullName>
    </submittedName>
</protein>
<accession>A0A5B7DCD4</accession>
<evidence type="ECO:0000313" key="1">
    <source>
        <dbReference type="EMBL" id="MPC18867.1"/>
    </source>
</evidence>
<proteinExistence type="predicted"/>
<organism evidence="1 2">
    <name type="scientific">Portunus trituberculatus</name>
    <name type="common">Swimming crab</name>
    <name type="synonym">Neptunus trituberculatus</name>
    <dbReference type="NCBI Taxonomy" id="210409"/>
    <lineage>
        <taxon>Eukaryota</taxon>
        <taxon>Metazoa</taxon>
        <taxon>Ecdysozoa</taxon>
        <taxon>Arthropoda</taxon>
        <taxon>Crustacea</taxon>
        <taxon>Multicrustacea</taxon>
        <taxon>Malacostraca</taxon>
        <taxon>Eumalacostraca</taxon>
        <taxon>Eucarida</taxon>
        <taxon>Decapoda</taxon>
        <taxon>Pleocyemata</taxon>
        <taxon>Brachyura</taxon>
        <taxon>Eubrachyura</taxon>
        <taxon>Portunoidea</taxon>
        <taxon>Portunidae</taxon>
        <taxon>Portuninae</taxon>
        <taxon>Portunus</taxon>
    </lineage>
</organism>
<gene>
    <name evidence="1" type="ORF">E2C01_011761</name>
</gene>
<sequence length="112" mass="12118">MNEGKYEHVTVVTCIMLTSHTRAAHDCLPIAPVTEGSPYFLSSSRLTYSSRLPPSLTSASPSPACHVHSLHPSRCTCLAAHPPPVTLRGRIPSHCLIKNFQKKENVVLSGGM</sequence>
<keyword evidence="2" id="KW-1185">Reference proteome</keyword>